<evidence type="ECO:0000256" key="2">
    <source>
        <dbReference type="ARBA" id="ARBA00010801"/>
    </source>
</evidence>
<name>A0A674A589_SALTR</name>
<accession>A0A674A589</accession>
<sequence length="889" mass="100252">MTQNAFREDFREIYVFSNVFPTYRIAIYLHGDHLVLKMFNKKPRRNFRQRKGKSSDEDEQKSGEDDGSKTQATASSIKPVKLPQNRGISCSSKREAMTPKSDSSGAEDAVEYGTSGPIVGTRPPNSKEDNNGRKKKGNVLSFSNEKEGSEFKLKKSSDKAVVFQARRKEASPAKTSRPTARKDVTVVASQKERSGSNVSGEELSSESDGEGGAKSTTSSSASSMSSTSSKSSTQKQKPVVIPDARRIQAARRQRQAARAQKDYISLGRDGESSPRTPDQDLEERTDEDYDDDDEPDDHERRIEFAPRSKTIRERIAEKIGGSGASESDDQESEDNNLWEEQQIGKGVKRHPGEQSPSGSEGSGSVRSSSSSRRKQRVNIPECLPPISLSVVKKRITGKLYDLREVHRAHEADLRRIEVDMDSSRTSLENLENSSSDRQLQFYRDTNTYIQNLVECLGEKVVEINSVEVDMHTLLSDQAEVLLSRRREAIRQESCRLQQLSYATDPQREGDSGESGNEKTNKRESGEPGEEDYGSLTADSEPSPEEEAELQRERAEILSRSQDVFCDVQEDFWEVKKVLSRFNEWRVAFSESYHSAYISLCLPKLLNPLIRHQLLGWNPLQAAGEDFEALPWFSAVETFCHGLGYQEAEHTDRKTLPAIIEKTLLPKIQGFVELVWDPLSSRQSLCLSELCHRLQDDYSLFDGEKSKPVKAFVEAVSGRLRSSVDDDVFIPLYPKKFLDDKSSPQRRFRDQQFWTAVKLLGNVGLWDGLISEHVLKELMLDKLLNRYLMMPLLNETHSHDSVHTCKKVAVCFPKSWFKDVSSCPSQLKSFSDHLLQTAHSVCKEQPDHPNTRAVVSDVLTVLGSIQAWDKVETISDKYHYKDLVDTLNLS</sequence>
<feature type="region of interest" description="Disordered" evidence="4">
    <location>
        <begin position="497"/>
        <end position="552"/>
    </location>
</feature>
<feature type="domain" description="GCF C-terminal" evidence="5">
    <location>
        <begin position="575"/>
        <end position="787"/>
    </location>
</feature>
<gene>
    <name evidence="6" type="primary">LOC115161957</name>
</gene>
<feature type="compositionally biased region" description="Acidic residues" evidence="4">
    <location>
        <begin position="326"/>
        <end position="337"/>
    </location>
</feature>
<dbReference type="Pfam" id="PF07842">
    <property type="entry name" value="GCFC"/>
    <property type="match status" value="1"/>
</dbReference>
<keyword evidence="3" id="KW-0539">Nucleus</keyword>
<proteinExistence type="inferred from homology"/>
<dbReference type="PANTHER" id="PTHR12214">
    <property type="entry name" value="GC-RICH SEQUENCE DNA-BINDING FACTOR"/>
    <property type="match status" value="1"/>
</dbReference>
<dbReference type="InterPro" id="IPR012890">
    <property type="entry name" value="GCFC2-like"/>
</dbReference>
<evidence type="ECO:0000256" key="1">
    <source>
        <dbReference type="ARBA" id="ARBA00004123"/>
    </source>
</evidence>
<feature type="compositionally biased region" description="Acidic residues" evidence="4">
    <location>
        <begin position="279"/>
        <end position="296"/>
    </location>
</feature>
<dbReference type="AlphaFoldDB" id="A0A674A589"/>
<dbReference type="PANTHER" id="PTHR12214:SF4">
    <property type="entry name" value="INTRON LARGE COMPLEX COMPONENT GCFC2"/>
    <property type="match status" value="1"/>
</dbReference>
<evidence type="ECO:0000259" key="5">
    <source>
        <dbReference type="Pfam" id="PF07842"/>
    </source>
</evidence>
<dbReference type="OMA" id="KQAMTLM"/>
<dbReference type="GO" id="GO:0000398">
    <property type="term" value="P:mRNA splicing, via spliceosome"/>
    <property type="evidence" value="ECO:0007669"/>
    <property type="project" value="InterPro"/>
</dbReference>
<comment type="similarity">
    <text evidence="2">Belongs to the GCF family.</text>
</comment>
<reference evidence="6" key="1">
    <citation type="submission" date="2025-08" db="UniProtKB">
        <authorList>
            <consortium name="Ensembl"/>
        </authorList>
    </citation>
    <scope>IDENTIFICATION</scope>
</reference>
<evidence type="ECO:0000256" key="4">
    <source>
        <dbReference type="SAM" id="MobiDB-lite"/>
    </source>
</evidence>
<comment type="subcellular location">
    <subcellularLocation>
        <location evidence="1">Nucleus</location>
    </subcellularLocation>
</comment>
<feature type="compositionally biased region" description="Basic and acidic residues" evidence="4">
    <location>
        <begin position="144"/>
        <end position="158"/>
    </location>
</feature>
<reference evidence="6" key="2">
    <citation type="submission" date="2025-09" db="UniProtKB">
        <authorList>
            <consortium name="Ensembl"/>
        </authorList>
    </citation>
    <scope>IDENTIFICATION</scope>
</reference>
<dbReference type="Proteomes" id="UP000472277">
    <property type="component" value="Chromosome 25"/>
</dbReference>
<feature type="compositionally biased region" description="Low complexity" evidence="4">
    <location>
        <begin position="213"/>
        <end position="237"/>
    </location>
</feature>
<dbReference type="GeneTree" id="ENSGT00390000000455"/>
<protein>
    <submittedName>
        <fullName evidence="6">GC-rich sequence DNA-binding factor 2</fullName>
    </submittedName>
</protein>
<dbReference type="InterPro" id="IPR022783">
    <property type="entry name" value="GCFC_dom"/>
</dbReference>
<dbReference type="InParanoid" id="A0A674A589"/>
<feature type="region of interest" description="Disordered" evidence="4">
    <location>
        <begin position="45"/>
        <end position="378"/>
    </location>
</feature>
<evidence type="ECO:0000313" key="6">
    <source>
        <dbReference type="Ensembl" id="ENSSTUP00000054067.1"/>
    </source>
</evidence>
<dbReference type="GO" id="GO:0005634">
    <property type="term" value="C:nucleus"/>
    <property type="evidence" value="ECO:0007669"/>
    <property type="project" value="UniProtKB-SubCell"/>
</dbReference>
<dbReference type="Ensembl" id="ENSSTUT00000056547.1">
    <property type="protein sequence ID" value="ENSSTUP00000054067.1"/>
    <property type="gene ID" value="ENSSTUG00000022859.1"/>
</dbReference>
<organism evidence="6 7">
    <name type="scientific">Salmo trutta</name>
    <name type="common">Brown trout</name>
    <dbReference type="NCBI Taxonomy" id="8032"/>
    <lineage>
        <taxon>Eukaryota</taxon>
        <taxon>Metazoa</taxon>
        <taxon>Chordata</taxon>
        <taxon>Craniata</taxon>
        <taxon>Vertebrata</taxon>
        <taxon>Euteleostomi</taxon>
        <taxon>Actinopterygii</taxon>
        <taxon>Neopterygii</taxon>
        <taxon>Teleostei</taxon>
        <taxon>Protacanthopterygii</taxon>
        <taxon>Salmoniformes</taxon>
        <taxon>Salmonidae</taxon>
        <taxon>Salmoninae</taxon>
        <taxon>Salmo</taxon>
    </lineage>
</organism>
<evidence type="ECO:0000313" key="7">
    <source>
        <dbReference type="Proteomes" id="UP000472277"/>
    </source>
</evidence>
<feature type="compositionally biased region" description="Low complexity" evidence="4">
    <location>
        <begin position="353"/>
        <end position="370"/>
    </location>
</feature>
<feature type="compositionally biased region" description="Basic and acidic residues" evidence="4">
    <location>
        <begin position="180"/>
        <end position="194"/>
    </location>
</feature>
<feature type="compositionally biased region" description="Basic and acidic residues" evidence="4">
    <location>
        <begin position="297"/>
        <end position="317"/>
    </location>
</feature>
<keyword evidence="7" id="KW-1185">Reference proteome</keyword>
<evidence type="ECO:0000256" key="3">
    <source>
        <dbReference type="ARBA" id="ARBA00023242"/>
    </source>
</evidence>
<dbReference type="GO" id="GO:0003677">
    <property type="term" value="F:DNA binding"/>
    <property type="evidence" value="ECO:0007669"/>
    <property type="project" value="InterPro"/>
</dbReference>
<feature type="compositionally biased region" description="Basic and acidic residues" evidence="4">
    <location>
        <begin position="505"/>
        <end position="525"/>
    </location>
</feature>